<keyword evidence="1" id="KW-0779">Telomere</keyword>
<evidence type="ECO:0000313" key="3">
    <source>
        <dbReference type="EMBL" id="RKO86470.1"/>
    </source>
</evidence>
<evidence type="ECO:0000256" key="1">
    <source>
        <dbReference type="RuleBase" id="RU365061"/>
    </source>
</evidence>
<keyword evidence="4" id="KW-1185">Reference proteome</keyword>
<proteinExistence type="inferred from homology"/>
<feature type="non-terminal residue" evidence="3">
    <location>
        <position position="51"/>
    </location>
</feature>
<name>A0A4P9W6V2_9FUNG</name>
<dbReference type="EC" id="2.7.7.49" evidence="1"/>
<dbReference type="Pfam" id="PF11474">
    <property type="entry name" value="TEN_TERT"/>
    <property type="match status" value="1"/>
</dbReference>
<organism evidence="3 4">
    <name type="scientific">Blyttiomyces helicus</name>
    <dbReference type="NCBI Taxonomy" id="388810"/>
    <lineage>
        <taxon>Eukaryota</taxon>
        <taxon>Fungi</taxon>
        <taxon>Fungi incertae sedis</taxon>
        <taxon>Chytridiomycota</taxon>
        <taxon>Chytridiomycota incertae sedis</taxon>
        <taxon>Chytridiomycetes</taxon>
        <taxon>Chytridiomycetes incertae sedis</taxon>
        <taxon>Blyttiomyces</taxon>
    </lineage>
</organism>
<dbReference type="InterPro" id="IPR049915">
    <property type="entry name" value="TERT_TEN"/>
</dbReference>
<dbReference type="OrthoDB" id="289721at2759"/>
<sequence length="51" mass="5695">FFPNTLVNAVNTPPWQTLLPRIGDAMMTHLLLHTSLFISLSDGCYYQVAGE</sequence>
<accession>A0A4P9W6V2</accession>
<comment type="similarity">
    <text evidence="1">Belongs to the reverse transcriptase family. Telomerase subfamily.</text>
</comment>
<feature type="non-terminal residue" evidence="3">
    <location>
        <position position="1"/>
    </location>
</feature>
<dbReference type="GO" id="GO:0000781">
    <property type="term" value="C:chromosome, telomeric region"/>
    <property type="evidence" value="ECO:0007669"/>
    <property type="project" value="UniProtKB-SubCell"/>
</dbReference>
<dbReference type="AlphaFoldDB" id="A0A4P9W6V2"/>
<keyword evidence="1" id="KW-0695">RNA-directed DNA polymerase</keyword>
<evidence type="ECO:0000259" key="2">
    <source>
        <dbReference type="Pfam" id="PF11474"/>
    </source>
</evidence>
<reference evidence="4" key="1">
    <citation type="journal article" date="2018" name="Nat. Microbiol.">
        <title>Leveraging single-cell genomics to expand the fungal tree of life.</title>
        <authorList>
            <person name="Ahrendt S.R."/>
            <person name="Quandt C.A."/>
            <person name="Ciobanu D."/>
            <person name="Clum A."/>
            <person name="Salamov A."/>
            <person name="Andreopoulos B."/>
            <person name="Cheng J.F."/>
            <person name="Woyke T."/>
            <person name="Pelin A."/>
            <person name="Henrissat B."/>
            <person name="Reynolds N.K."/>
            <person name="Benny G.L."/>
            <person name="Smith M.E."/>
            <person name="James T.Y."/>
            <person name="Grigoriev I.V."/>
        </authorList>
    </citation>
    <scope>NUCLEOTIDE SEQUENCE [LARGE SCALE GENOMIC DNA]</scope>
</reference>
<feature type="domain" description="Telomerase reverse transcriptase TEN" evidence="2">
    <location>
        <begin position="2"/>
        <end position="50"/>
    </location>
</feature>
<keyword evidence="1" id="KW-0460">Magnesium</keyword>
<dbReference type="EMBL" id="KZ998170">
    <property type="protein sequence ID" value="RKO86470.1"/>
    <property type="molecule type" value="Genomic_DNA"/>
</dbReference>
<comment type="function">
    <text evidence="1">Telomerase is a ribonucleoprotein enzyme essential for the replication of chromosome termini in most eukaryotes. It elongates telomeres. It is a reverse transcriptase that adds simple sequence repeats to chromosome ends by copying a template sequence within the RNA component of the enzyme.</text>
</comment>
<dbReference type="GO" id="GO:0007004">
    <property type="term" value="P:telomere maintenance via telomerase"/>
    <property type="evidence" value="ECO:0007669"/>
    <property type="project" value="TreeGrafter"/>
</dbReference>
<dbReference type="Proteomes" id="UP000269721">
    <property type="component" value="Unassembled WGS sequence"/>
</dbReference>
<keyword evidence="1" id="KW-0808">Transferase</keyword>
<comment type="subcellular location">
    <subcellularLocation>
        <location evidence="1">Nucleus</location>
    </subcellularLocation>
    <subcellularLocation>
        <location evidence="1">Chromosome</location>
        <location evidence="1">Telomere</location>
    </subcellularLocation>
</comment>
<keyword evidence="1" id="KW-0548">Nucleotidyltransferase</keyword>
<dbReference type="PANTHER" id="PTHR12066">
    <property type="entry name" value="TELOMERASE REVERSE TRANSCRIPTASE"/>
    <property type="match status" value="1"/>
</dbReference>
<dbReference type="GO" id="GO:0046872">
    <property type="term" value="F:metal ion binding"/>
    <property type="evidence" value="ECO:0007669"/>
    <property type="project" value="UniProtKB-KW"/>
</dbReference>
<dbReference type="PANTHER" id="PTHR12066:SF0">
    <property type="entry name" value="TELOMERASE REVERSE TRANSCRIPTASE"/>
    <property type="match status" value="1"/>
</dbReference>
<protein>
    <recommendedName>
        <fullName evidence="1">Telomerase reverse transcriptase</fullName>
        <ecNumber evidence="1">2.7.7.49</ecNumber>
    </recommendedName>
    <alternativeName>
        <fullName evidence="1">Telomerase catalytic subunit</fullName>
    </alternativeName>
</protein>
<keyword evidence="1" id="KW-0158">Chromosome</keyword>
<comment type="catalytic activity">
    <reaction evidence="1">
        <text>DNA(n) + a 2'-deoxyribonucleoside 5'-triphosphate = DNA(n+1) + diphosphate</text>
        <dbReference type="Rhea" id="RHEA:22508"/>
        <dbReference type="Rhea" id="RHEA-COMP:17339"/>
        <dbReference type="Rhea" id="RHEA-COMP:17340"/>
        <dbReference type="ChEBI" id="CHEBI:33019"/>
        <dbReference type="ChEBI" id="CHEBI:61560"/>
        <dbReference type="ChEBI" id="CHEBI:173112"/>
        <dbReference type="EC" id="2.7.7.49"/>
    </reaction>
</comment>
<evidence type="ECO:0000313" key="4">
    <source>
        <dbReference type="Proteomes" id="UP000269721"/>
    </source>
</evidence>
<gene>
    <name evidence="3" type="ORF">BDK51DRAFT_9595</name>
</gene>
<keyword evidence="1" id="KW-0539">Nucleus</keyword>
<dbReference type="GO" id="GO:0003720">
    <property type="term" value="F:telomerase activity"/>
    <property type="evidence" value="ECO:0007669"/>
    <property type="project" value="InterPro"/>
</dbReference>
<keyword evidence="1" id="KW-0479">Metal-binding</keyword>
<dbReference type="GO" id="GO:0070034">
    <property type="term" value="F:telomerase RNA binding"/>
    <property type="evidence" value="ECO:0007669"/>
    <property type="project" value="TreeGrafter"/>
</dbReference>
<dbReference type="InterPro" id="IPR003545">
    <property type="entry name" value="Telomerase_RT"/>
</dbReference>
<dbReference type="GO" id="GO:0000333">
    <property type="term" value="C:telomerase catalytic core complex"/>
    <property type="evidence" value="ECO:0007669"/>
    <property type="project" value="TreeGrafter"/>
</dbReference>
<dbReference type="GO" id="GO:0042162">
    <property type="term" value="F:telomeric DNA binding"/>
    <property type="evidence" value="ECO:0007669"/>
    <property type="project" value="TreeGrafter"/>
</dbReference>